<dbReference type="EMBL" id="CP096984">
    <property type="protein sequence ID" value="URZ13985.1"/>
    <property type="molecule type" value="Genomic_DNA"/>
</dbReference>
<dbReference type="SUPFAM" id="SSF51621">
    <property type="entry name" value="Phosphoenolpyruvate/pyruvate domain"/>
    <property type="match status" value="1"/>
</dbReference>
<dbReference type="EC" id="4.1.3.6" evidence="4"/>
<evidence type="ECO:0000256" key="2">
    <source>
        <dbReference type="ARBA" id="ARBA00022723"/>
    </source>
</evidence>
<dbReference type="AlphaFoldDB" id="A0A1S8M2M9"/>
<reference evidence="4 5" key="1">
    <citation type="submission" date="2022-04" db="EMBL/GenBank/DDBJ databases">
        <title>Genome sequence of C. roseum typestrain.</title>
        <authorList>
            <person name="Poehlein A."/>
            <person name="Schoch T."/>
            <person name="Duerre P."/>
            <person name="Daniel R."/>
        </authorList>
    </citation>
    <scope>NUCLEOTIDE SEQUENCE [LARGE SCALE GENOMIC DNA]</scope>
    <source>
        <strain evidence="4 5">DSM 7320</strain>
        <plasmid evidence="4 5">p330</plasmid>
    </source>
</reference>
<dbReference type="PANTHER" id="PTHR32308:SF0">
    <property type="entry name" value="HPCH_HPAI ALDOLASE_CITRATE LYASE DOMAIN-CONTAINING PROTEIN"/>
    <property type="match status" value="1"/>
</dbReference>
<geneLocation type="plasmid" evidence="4 5">
    <name>p330</name>
</geneLocation>
<dbReference type="RefSeq" id="WP_077834410.1">
    <property type="nucleotide sequence ID" value="NZ_CP096984.1"/>
</dbReference>
<keyword evidence="3" id="KW-0460">Magnesium</keyword>
<dbReference type="PIRSF" id="PIRSF015582">
    <property type="entry name" value="Cit_lyase_B"/>
    <property type="match status" value="1"/>
</dbReference>
<gene>
    <name evidence="4" type="primary">citE</name>
    <name evidence="4" type="ORF">CROST_047630</name>
</gene>
<dbReference type="Proteomes" id="UP000190951">
    <property type="component" value="Plasmid p330"/>
</dbReference>
<sequence length="300" mass="33682">MIRKTLWGAHMFVPGNNAGFLCKLPIIDVKNIIIDLEFATKIPFKTDGRYLTRNAISYIRMIRPDINICVRVNLSVAKNLQDEDIKIIAKSRPDSIRIPSVSSKYEVEYVDELLTKLEKENDIEAGSIKLQPMIENPQGLKHASEIIQASPRVQAIALGGEDWAYNCGLHRTIGGHELDLVKFEMVTIAAEHKIMAIDTVFSFLKDTGGLIADCNHSKVLGFKARSTINPRQINIINKIYAPLKDEIEWAKTTLEDLEEVKFGDNINYVSKGVIVDPLSVYQAKNIINSNLGEVCLNEFN</sequence>
<keyword evidence="4" id="KW-0614">Plasmid</keyword>
<organism evidence="4 5">
    <name type="scientific">Clostridium felsineum</name>
    <dbReference type="NCBI Taxonomy" id="36839"/>
    <lineage>
        <taxon>Bacteria</taxon>
        <taxon>Bacillati</taxon>
        <taxon>Bacillota</taxon>
        <taxon>Clostridia</taxon>
        <taxon>Eubacteriales</taxon>
        <taxon>Clostridiaceae</taxon>
        <taxon>Clostridium</taxon>
    </lineage>
</organism>
<dbReference type="PANTHER" id="PTHR32308">
    <property type="entry name" value="LYASE BETA SUBUNIT, PUTATIVE (AFU_ORTHOLOGUE AFUA_4G13030)-RELATED"/>
    <property type="match status" value="1"/>
</dbReference>
<name>A0A1S8M2M9_9CLOT</name>
<evidence type="ECO:0000313" key="4">
    <source>
        <dbReference type="EMBL" id="URZ13985.1"/>
    </source>
</evidence>
<dbReference type="InterPro" id="IPR005000">
    <property type="entry name" value="Aldolase/citrate-lyase_domain"/>
</dbReference>
<dbReference type="KEGG" id="crw:CROST_047630"/>
<evidence type="ECO:0000256" key="1">
    <source>
        <dbReference type="ARBA" id="ARBA00001946"/>
    </source>
</evidence>
<keyword evidence="5" id="KW-1185">Reference proteome</keyword>
<dbReference type="STRING" id="84029.CROST_06180"/>
<dbReference type="InterPro" id="IPR015813">
    <property type="entry name" value="Pyrv/PenolPyrv_kinase-like_dom"/>
</dbReference>
<dbReference type="Pfam" id="PF03328">
    <property type="entry name" value="HpcH_HpaI"/>
    <property type="match status" value="1"/>
</dbReference>
<dbReference type="GO" id="GO:0008815">
    <property type="term" value="F:citrate (pro-3S)-lyase activity"/>
    <property type="evidence" value="ECO:0007669"/>
    <property type="project" value="UniProtKB-EC"/>
</dbReference>
<protein>
    <submittedName>
        <fullName evidence="4">Citrate lyase subunit beta</fullName>
        <ecNumber evidence="4">4.1.3.6</ecNumber>
    </submittedName>
</protein>
<keyword evidence="4" id="KW-0456">Lyase</keyword>
<evidence type="ECO:0000256" key="3">
    <source>
        <dbReference type="ARBA" id="ARBA00022842"/>
    </source>
</evidence>
<dbReference type="GO" id="GO:0006107">
    <property type="term" value="P:oxaloacetate metabolic process"/>
    <property type="evidence" value="ECO:0007669"/>
    <property type="project" value="TreeGrafter"/>
</dbReference>
<evidence type="ECO:0000313" key="5">
    <source>
        <dbReference type="Proteomes" id="UP000190951"/>
    </source>
</evidence>
<dbReference type="InterPro" id="IPR040442">
    <property type="entry name" value="Pyrv_kinase-like_dom_sf"/>
</dbReference>
<dbReference type="GO" id="GO:0000287">
    <property type="term" value="F:magnesium ion binding"/>
    <property type="evidence" value="ECO:0007669"/>
    <property type="project" value="TreeGrafter"/>
</dbReference>
<accession>A0A1S8M2M9</accession>
<proteinExistence type="predicted"/>
<dbReference type="Gene3D" id="3.20.20.60">
    <property type="entry name" value="Phosphoenolpyruvate-binding domains"/>
    <property type="match status" value="1"/>
</dbReference>
<dbReference type="InterPro" id="IPR011206">
    <property type="entry name" value="Citrate_lyase_beta/mcl1/mcl2"/>
</dbReference>
<keyword evidence="2" id="KW-0479">Metal-binding</keyword>
<comment type="cofactor">
    <cofactor evidence="1">
        <name>Mg(2+)</name>
        <dbReference type="ChEBI" id="CHEBI:18420"/>
    </cofactor>
</comment>